<organism evidence="3 4">
    <name type="scientific">Vitrella brassicaformis (strain CCMP3155)</name>
    <dbReference type="NCBI Taxonomy" id="1169540"/>
    <lineage>
        <taxon>Eukaryota</taxon>
        <taxon>Sar</taxon>
        <taxon>Alveolata</taxon>
        <taxon>Colpodellida</taxon>
        <taxon>Vitrellaceae</taxon>
        <taxon>Vitrella</taxon>
    </lineage>
</organism>
<dbReference type="Proteomes" id="UP000041254">
    <property type="component" value="Unassembled WGS sequence"/>
</dbReference>
<evidence type="ECO:0000313" key="4">
    <source>
        <dbReference type="Proteomes" id="UP000041254"/>
    </source>
</evidence>
<dbReference type="Pfam" id="PF07534">
    <property type="entry name" value="TLD"/>
    <property type="match status" value="1"/>
</dbReference>
<proteinExistence type="predicted"/>
<dbReference type="EMBL" id="CDMY01000515">
    <property type="protein sequence ID" value="CEM19536.1"/>
    <property type="molecule type" value="Genomic_DNA"/>
</dbReference>
<protein>
    <recommendedName>
        <fullName evidence="2">TLDc domain-containing protein</fullName>
    </recommendedName>
</protein>
<sequence length="232" mass="24769">MAAWRSAVIMMILCVVGICVGTEATPAQQVPLRGLQVSPPANTSLSASEYEALVGLLGGNDTTPLTSLYRTSVHGTAYGDLLDNVGDAKPLVFVIKKDQYVFGAFISAGIKEPDDPTGSNFYDSDVWWFSLAGHFPQPTKIEIPEYRQWVEVAGRKGNVEGGNVYIGGLLSLGDSGTVDGPPAADIRSCYQWTDSEDVPEDYTGERDGDGDAVLGGSQEFIADEIEVLSVVQ</sequence>
<evidence type="ECO:0000259" key="2">
    <source>
        <dbReference type="Pfam" id="PF07534"/>
    </source>
</evidence>
<keyword evidence="4" id="KW-1185">Reference proteome</keyword>
<keyword evidence="1" id="KW-0732">Signal</keyword>
<feature type="signal peptide" evidence="1">
    <location>
        <begin position="1"/>
        <end position="24"/>
    </location>
</feature>
<feature type="chain" id="PRO_5005189185" description="TLDc domain-containing protein" evidence="1">
    <location>
        <begin position="25"/>
        <end position="232"/>
    </location>
</feature>
<accession>A0A0G4FWM0</accession>
<gene>
    <name evidence="3" type="ORF">Vbra_54</name>
</gene>
<feature type="domain" description="TLDc" evidence="2">
    <location>
        <begin position="45"/>
        <end position="119"/>
    </location>
</feature>
<dbReference type="VEuPathDB" id="CryptoDB:Vbra_54"/>
<name>A0A0G4FWM0_VITBC</name>
<dbReference type="InterPro" id="IPR006571">
    <property type="entry name" value="TLDc_dom"/>
</dbReference>
<dbReference type="PhylomeDB" id="A0A0G4FWM0"/>
<dbReference type="OrthoDB" id="26679at2759"/>
<reference evidence="3 4" key="1">
    <citation type="submission" date="2014-11" db="EMBL/GenBank/DDBJ databases">
        <authorList>
            <person name="Zhu J."/>
            <person name="Qi W."/>
            <person name="Song R."/>
        </authorList>
    </citation>
    <scope>NUCLEOTIDE SEQUENCE [LARGE SCALE GENOMIC DNA]</scope>
</reference>
<evidence type="ECO:0000313" key="3">
    <source>
        <dbReference type="EMBL" id="CEM19536.1"/>
    </source>
</evidence>
<dbReference type="AlphaFoldDB" id="A0A0G4FWM0"/>
<dbReference type="InParanoid" id="A0A0G4FWM0"/>
<evidence type="ECO:0000256" key="1">
    <source>
        <dbReference type="SAM" id="SignalP"/>
    </source>
</evidence>